<evidence type="ECO:0000256" key="4">
    <source>
        <dbReference type="ARBA" id="ARBA00022807"/>
    </source>
</evidence>
<dbReference type="AlphaFoldDB" id="A0A9P4V0P9"/>
<keyword evidence="3" id="KW-0378">Hydrolase</keyword>
<name>A0A9P4V0P9_9PLEO</name>
<keyword evidence="4" id="KW-0788">Thiol protease</keyword>
<sequence>MSETRTKKVLVTGFGGFLDIKTNPSWEIARRLPSQLLGSDGSTIELIVPEHPIAVSYHDILATAPKLIEQYSPDIVVHIGLKKESGDFNVELSAPRYGYQDVPDEKRKVFTRLENRKRFGKAADSLASTLDLQSAVSSAASAAASRVRSSGSAQHGKRSAKGQASKAVQVLVSDDVGTYVCGFVYYISMLEMQKLKGRRDVVFLHVPQLEGNQEVVAGVRVVEELIKGLVDGHR</sequence>
<keyword evidence="2" id="KW-0645">Protease</keyword>
<evidence type="ECO:0000256" key="1">
    <source>
        <dbReference type="ARBA" id="ARBA00006641"/>
    </source>
</evidence>
<dbReference type="InterPro" id="IPR016125">
    <property type="entry name" value="Peptidase_C15-like"/>
</dbReference>
<dbReference type="PANTHER" id="PTHR23402">
    <property type="entry name" value="PROTEASE FAMILY C15 PYROGLUTAMYL-PEPTIDASE I-RELATED"/>
    <property type="match status" value="1"/>
</dbReference>
<proteinExistence type="inferred from homology"/>
<dbReference type="EMBL" id="ML996179">
    <property type="protein sequence ID" value="KAF2732283.1"/>
    <property type="molecule type" value="Genomic_DNA"/>
</dbReference>
<dbReference type="Pfam" id="PF01470">
    <property type="entry name" value="Peptidase_C15"/>
    <property type="match status" value="1"/>
</dbReference>
<dbReference type="OrthoDB" id="407146at2759"/>
<evidence type="ECO:0000256" key="3">
    <source>
        <dbReference type="ARBA" id="ARBA00022801"/>
    </source>
</evidence>
<dbReference type="InterPro" id="IPR036440">
    <property type="entry name" value="Peptidase_C15-like_sf"/>
</dbReference>
<evidence type="ECO:0000256" key="2">
    <source>
        <dbReference type="ARBA" id="ARBA00022670"/>
    </source>
</evidence>
<dbReference type="SUPFAM" id="SSF53182">
    <property type="entry name" value="Pyrrolidone carboxyl peptidase (pyroglutamate aminopeptidase)"/>
    <property type="match status" value="1"/>
</dbReference>
<evidence type="ECO:0000313" key="5">
    <source>
        <dbReference type="EMBL" id="KAF2732283.1"/>
    </source>
</evidence>
<evidence type="ECO:0000313" key="6">
    <source>
        <dbReference type="Proteomes" id="UP000799444"/>
    </source>
</evidence>
<dbReference type="GO" id="GO:0008234">
    <property type="term" value="F:cysteine-type peptidase activity"/>
    <property type="evidence" value="ECO:0007669"/>
    <property type="project" value="UniProtKB-KW"/>
</dbReference>
<dbReference type="GO" id="GO:0006508">
    <property type="term" value="P:proteolysis"/>
    <property type="evidence" value="ECO:0007669"/>
    <property type="project" value="UniProtKB-KW"/>
</dbReference>
<accession>A0A9P4V0P9</accession>
<gene>
    <name evidence="5" type="ORF">EJ04DRAFT_536095</name>
</gene>
<organism evidence="5 6">
    <name type="scientific">Polyplosphaeria fusca</name>
    <dbReference type="NCBI Taxonomy" id="682080"/>
    <lineage>
        <taxon>Eukaryota</taxon>
        <taxon>Fungi</taxon>
        <taxon>Dikarya</taxon>
        <taxon>Ascomycota</taxon>
        <taxon>Pezizomycotina</taxon>
        <taxon>Dothideomycetes</taxon>
        <taxon>Pleosporomycetidae</taxon>
        <taxon>Pleosporales</taxon>
        <taxon>Tetraplosphaeriaceae</taxon>
        <taxon>Polyplosphaeria</taxon>
    </lineage>
</organism>
<dbReference type="Proteomes" id="UP000799444">
    <property type="component" value="Unassembled WGS sequence"/>
</dbReference>
<protein>
    <submittedName>
        <fullName evidence="5">Peptidase C15, pyroglutamyl peptidase I-like protein</fullName>
    </submittedName>
</protein>
<comment type="similarity">
    <text evidence="1">Belongs to the peptidase C15 family.</text>
</comment>
<reference evidence="5" key="1">
    <citation type="journal article" date="2020" name="Stud. Mycol.">
        <title>101 Dothideomycetes genomes: a test case for predicting lifestyles and emergence of pathogens.</title>
        <authorList>
            <person name="Haridas S."/>
            <person name="Albert R."/>
            <person name="Binder M."/>
            <person name="Bloem J."/>
            <person name="Labutti K."/>
            <person name="Salamov A."/>
            <person name="Andreopoulos B."/>
            <person name="Baker S."/>
            <person name="Barry K."/>
            <person name="Bills G."/>
            <person name="Bluhm B."/>
            <person name="Cannon C."/>
            <person name="Castanera R."/>
            <person name="Culley D."/>
            <person name="Daum C."/>
            <person name="Ezra D."/>
            <person name="Gonzalez J."/>
            <person name="Henrissat B."/>
            <person name="Kuo A."/>
            <person name="Liang C."/>
            <person name="Lipzen A."/>
            <person name="Lutzoni F."/>
            <person name="Magnuson J."/>
            <person name="Mondo S."/>
            <person name="Nolan M."/>
            <person name="Ohm R."/>
            <person name="Pangilinan J."/>
            <person name="Park H.-J."/>
            <person name="Ramirez L."/>
            <person name="Alfaro M."/>
            <person name="Sun H."/>
            <person name="Tritt A."/>
            <person name="Yoshinaga Y."/>
            <person name="Zwiers L.-H."/>
            <person name="Turgeon B."/>
            <person name="Goodwin S."/>
            <person name="Spatafora J."/>
            <person name="Crous P."/>
            <person name="Grigoriev I."/>
        </authorList>
    </citation>
    <scope>NUCLEOTIDE SEQUENCE</scope>
    <source>
        <strain evidence="5">CBS 125425</strain>
    </source>
</reference>
<dbReference type="PANTHER" id="PTHR23402:SF1">
    <property type="entry name" value="PYROGLUTAMYL-PEPTIDASE I"/>
    <property type="match status" value="1"/>
</dbReference>
<comment type="caution">
    <text evidence="5">The sequence shown here is derived from an EMBL/GenBank/DDBJ whole genome shotgun (WGS) entry which is preliminary data.</text>
</comment>
<keyword evidence="6" id="KW-1185">Reference proteome</keyword>
<dbReference type="Gene3D" id="3.40.630.20">
    <property type="entry name" value="Peptidase C15, pyroglutamyl peptidase I-like"/>
    <property type="match status" value="1"/>
</dbReference>